<evidence type="ECO:0000313" key="2">
    <source>
        <dbReference type="Proteomes" id="UP001208364"/>
    </source>
</evidence>
<reference evidence="1 2" key="1">
    <citation type="journal article" date="2021" name="ISME Commun">
        <title>Automated analysis of genomic sequences facilitates high-throughput and comprehensive description of bacteria.</title>
        <authorList>
            <person name="Hitch T.C.A."/>
        </authorList>
    </citation>
    <scope>NUCLEOTIDE SEQUENCE [LARGE SCALE GENOMIC DNA]</scope>
    <source>
        <strain evidence="1 2">H4_15</strain>
    </source>
</reference>
<gene>
    <name evidence="1" type="ORF">OCV55_04085</name>
</gene>
<keyword evidence="2" id="KW-1185">Reference proteome</keyword>
<dbReference type="InterPro" id="IPR052777">
    <property type="entry name" value="Acetyltransferase_Enz"/>
</dbReference>
<dbReference type="PANTHER" id="PTHR43305">
    <property type="entry name" value="FAMILY N-ACETYLTRANSFERASE, PUTATIVE (AFU_ORTHOLOGUE AFUA_2G01380)-RELATED"/>
    <property type="match status" value="1"/>
</dbReference>
<accession>A0ABT2SSQ3</accession>
<name>A0ABT2SSQ3_9FIRM</name>
<dbReference type="Proteomes" id="UP001208364">
    <property type="component" value="Unassembled WGS sequence"/>
</dbReference>
<dbReference type="EMBL" id="JAOQJR010000003">
    <property type="protein sequence ID" value="MCU6737858.1"/>
    <property type="molecule type" value="Genomic_DNA"/>
</dbReference>
<comment type="caution">
    <text evidence="1">The sequence shown here is derived from an EMBL/GenBank/DDBJ whole genome shotgun (WGS) entry which is preliminary data.</text>
</comment>
<sequence length="85" mass="9626">MKKISLKSEDFIEICNGVDYLDQVKELIIEYTKRLGRDLSFQNIDEELGNPAKKYTAPEGEILVAVEDEKGDRNGCLSSPFKESL</sequence>
<organism evidence="1 2">
    <name type="scientific">[Clostridium] ammoniilyticum</name>
    <dbReference type="NCBI Taxonomy" id="2981784"/>
    <lineage>
        <taxon>Bacteria</taxon>
        <taxon>Bacillati</taxon>
        <taxon>Bacillota</taxon>
        <taxon>Erysipelotrichia</taxon>
        <taxon>Erysipelotrichales</taxon>
        <taxon>Coprobacillaceae</taxon>
        <taxon>Faecalibacillus</taxon>
    </lineage>
</organism>
<evidence type="ECO:0000313" key="1">
    <source>
        <dbReference type="EMBL" id="MCU6737858.1"/>
    </source>
</evidence>
<protein>
    <submittedName>
        <fullName evidence="1">Uncharacterized protein</fullName>
    </submittedName>
</protein>
<proteinExistence type="predicted"/>
<dbReference type="RefSeq" id="WP_267309811.1">
    <property type="nucleotide sequence ID" value="NZ_JAOQJR010000003.1"/>
</dbReference>
<dbReference type="PANTHER" id="PTHR43305:SF1">
    <property type="entry name" value="FAMILY N-ACETYLTRANSFERASE, PUTATIVE (AFU_ORTHOLOGUE AFUA_2G01380)-RELATED"/>
    <property type="match status" value="1"/>
</dbReference>